<organism evidence="2">
    <name type="scientific">Aphanomyces invadans</name>
    <dbReference type="NCBI Taxonomy" id="157072"/>
    <lineage>
        <taxon>Eukaryota</taxon>
        <taxon>Sar</taxon>
        <taxon>Stramenopiles</taxon>
        <taxon>Oomycota</taxon>
        <taxon>Saprolegniomycetes</taxon>
        <taxon>Saprolegniales</taxon>
        <taxon>Verrucalvaceae</taxon>
        <taxon>Aphanomyces</taxon>
    </lineage>
</organism>
<evidence type="ECO:0000313" key="2">
    <source>
        <dbReference type="EMBL" id="ETW05530.1"/>
    </source>
</evidence>
<feature type="region of interest" description="Disordered" evidence="1">
    <location>
        <begin position="995"/>
        <end position="1022"/>
    </location>
</feature>
<dbReference type="eggNOG" id="ENOG502SFEI">
    <property type="taxonomic scope" value="Eukaryota"/>
</dbReference>
<accession>A0A024UH60</accession>
<proteinExistence type="predicted"/>
<gene>
    <name evidence="2" type="ORF">H310_03285</name>
</gene>
<dbReference type="AlphaFoldDB" id="A0A024UH60"/>
<protein>
    <submittedName>
        <fullName evidence="2">Uncharacterized protein</fullName>
    </submittedName>
</protein>
<dbReference type="EMBL" id="KI913956">
    <property type="protein sequence ID" value="ETW05530.1"/>
    <property type="molecule type" value="Genomic_DNA"/>
</dbReference>
<name>A0A024UH60_9STRA</name>
<feature type="region of interest" description="Disordered" evidence="1">
    <location>
        <begin position="1164"/>
        <end position="1183"/>
    </location>
</feature>
<dbReference type="OrthoDB" id="72280at2759"/>
<evidence type="ECO:0000256" key="1">
    <source>
        <dbReference type="SAM" id="MobiDB-lite"/>
    </source>
</evidence>
<feature type="compositionally biased region" description="Acidic residues" evidence="1">
    <location>
        <begin position="1085"/>
        <end position="1100"/>
    </location>
</feature>
<feature type="compositionally biased region" description="Polar residues" evidence="1">
    <location>
        <begin position="1003"/>
        <end position="1021"/>
    </location>
</feature>
<sequence>MTDAPDWIHEFFLPDHERTFETRLRQALQHLRPSQMDHFRNVVMHQSPDLRLSTWKALVQHSNTAPVNYVHDVLRVSAYLLKTFTDESSTGYQTLTDLYASFGTPGDRGAFEALLVSTHHLPTLARLLHTIDMAKQYVILDVAADHPRAFESLLAWCHNTATAPSPHNLHSTLAMVAKTNNFHLWMDLIVNVQPSLLLTPFLALLDAFSTTGLLDHVARVFLGHSKPYDLIEPLVALVSQGESMVQSLLPHVSTESAITLISSLHPLLPSLAALATHSLHPPEKLDATIATFSRVEVSLADANHVLLFASTLPDPWPFIEFVQALATAAPHTLPRLYHVFGACNSSDQLHLVRFLLLECTTVEFGAALLNLPLEDMRCLLAITSMFLSSELERIAAFVTTLDQVCLAPLLTLLALPDHQRLHLYTILQGVDTPHRLLEALQHLCVDNPPAFDRLLHVLLLFELDQKDALAMGVLRASDKVINGRLLEFLAWPPGEMDAREVLRLLRHVPSTRYESLLAMFQSPLRSKLELLVLSELLESMASPLSMECLLEALIRMDEPTLQAFFSYMEHVPGSLVVVNLIETFSSADVQLYLNLATGLSPSMMRELNLFMDNLDLRGRTAFLRVIVNPRRNILSRLIMSVHMLDHITVGNILRALEHHTWEIRSLLVEQFRILDDPIALAQLAAVHESLGTDLSTRDALETYAMIASYCSKAVQVQLASVLYRFAVADRGELLMLVRNNAVWHPTEAIDAGFWTEENIARLCAIFLQHHSQMATHLLQFLRRLDPKFHEAFLHSCKDLSADMAYFVRVFHATTVDTVHRFSAILFSRALNTDGITRLAQCLRRMHQALIGLDLAVHVLVQLSNMPSFLSYFHRLGTAQGLFVQILAEFPTHAREVVQFLESLDVDDAVLIMRRLSKMPNDNRRRFEALLNKPPTRLTGVDRTLYLSVVDGCKLRPIDTRPPELSRIVTSRSLPELNPPLWSCEDVEMKLLSRKAKRVGQVPSMASSAQTERTSPSATQGESEYYTISMEPNREFTLFLASPLDDNVTSPPTGAIETTALVDNQRSKPDCLTPPEVPPPAPDPIDGVDSDNEYSSDDCSDPDVPPRRLFDHVLADSILKQHPLNTLVEEDLDVDGLPRIRIPGRYKRPSARSMRGLMPAIQNASLHPGKRRPSTSPGSPFEMIGQDANLMRWPPTRIRVARTPEAKKKVFDARVHKSMGTIMLPSLKSQQDTHKMLRTKSCVGL</sequence>
<feature type="region of interest" description="Disordered" evidence="1">
    <location>
        <begin position="1059"/>
        <end position="1104"/>
    </location>
</feature>
<reference evidence="2" key="1">
    <citation type="submission" date="2013-12" db="EMBL/GenBank/DDBJ databases">
        <title>The Genome Sequence of Aphanomyces invadans NJM9701.</title>
        <authorList>
            <consortium name="The Broad Institute Genomics Platform"/>
            <person name="Russ C."/>
            <person name="Tyler B."/>
            <person name="van West P."/>
            <person name="Dieguez-Uribeondo J."/>
            <person name="Young S.K."/>
            <person name="Zeng Q."/>
            <person name="Gargeya S."/>
            <person name="Fitzgerald M."/>
            <person name="Abouelleil A."/>
            <person name="Alvarado L."/>
            <person name="Chapman S.B."/>
            <person name="Gainer-Dewar J."/>
            <person name="Goldberg J."/>
            <person name="Griggs A."/>
            <person name="Gujja S."/>
            <person name="Hansen M."/>
            <person name="Howarth C."/>
            <person name="Imamovic A."/>
            <person name="Ireland A."/>
            <person name="Larimer J."/>
            <person name="McCowan C."/>
            <person name="Murphy C."/>
            <person name="Pearson M."/>
            <person name="Poon T.W."/>
            <person name="Priest M."/>
            <person name="Roberts A."/>
            <person name="Saif S."/>
            <person name="Shea T."/>
            <person name="Sykes S."/>
            <person name="Wortman J."/>
            <person name="Nusbaum C."/>
            <person name="Birren B."/>
        </authorList>
    </citation>
    <scope>NUCLEOTIDE SEQUENCE [LARGE SCALE GENOMIC DNA]</scope>
    <source>
        <strain evidence="2">NJM9701</strain>
    </source>
</reference>
<dbReference type="VEuPathDB" id="FungiDB:H310_03285"/>
<dbReference type="GeneID" id="20080335"/>
<dbReference type="RefSeq" id="XP_008865307.1">
    <property type="nucleotide sequence ID" value="XM_008867085.1"/>
</dbReference>